<evidence type="ECO:0000259" key="2">
    <source>
        <dbReference type="PROSITE" id="PS50846"/>
    </source>
</evidence>
<evidence type="ECO:0000313" key="3">
    <source>
        <dbReference type="EMBL" id="QOR61249.1"/>
    </source>
</evidence>
<dbReference type="CDD" id="cd00371">
    <property type="entry name" value="HMA"/>
    <property type="match status" value="1"/>
</dbReference>
<evidence type="ECO:0000256" key="1">
    <source>
        <dbReference type="ARBA" id="ARBA00022723"/>
    </source>
</evidence>
<name>A0A7M1S3F1_9BACT</name>
<dbReference type="PROSITE" id="PS50846">
    <property type="entry name" value="HMA_2"/>
    <property type="match status" value="1"/>
</dbReference>
<dbReference type="KEGG" id="sinu:IMZ28_07250"/>
<dbReference type="InterPro" id="IPR006121">
    <property type="entry name" value="HMA_dom"/>
</dbReference>
<gene>
    <name evidence="3" type="ORF">IMZ28_07250</name>
</gene>
<organism evidence="3 4">
    <name type="scientific">Sulfurovum indicum</name>
    <dbReference type="NCBI Taxonomy" id="2779528"/>
    <lineage>
        <taxon>Bacteria</taxon>
        <taxon>Pseudomonadati</taxon>
        <taxon>Campylobacterota</taxon>
        <taxon>Epsilonproteobacteria</taxon>
        <taxon>Campylobacterales</taxon>
        <taxon>Sulfurovaceae</taxon>
        <taxon>Sulfurovum</taxon>
    </lineage>
</organism>
<dbReference type="InterPro" id="IPR001802">
    <property type="entry name" value="MerP/CopZ"/>
</dbReference>
<dbReference type="RefSeq" id="WP_197547922.1">
    <property type="nucleotide sequence ID" value="NZ_CP063164.1"/>
</dbReference>
<evidence type="ECO:0000313" key="4">
    <source>
        <dbReference type="Proteomes" id="UP000595074"/>
    </source>
</evidence>
<sequence length="88" mass="9646">MKILLVFIIHFTLFAEDKTALIKVTGMTCPMCTTAIKKSLKKVDGVIKAKVKLNTAVATVTFREKVTQGQLLKAIADVGYKGEFISVK</sequence>
<dbReference type="FunFam" id="3.30.70.100:FF:000001">
    <property type="entry name" value="ATPase copper transporting beta"/>
    <property type="match status" value="1"/>
</dbReference>
<dbReference type="PANTHER" id="PTHR46594:SF4">
    <property type="entry name" value="P-TYPE CATION-TRANSPORTING ATPASE"/>
    <property type="match status" value="1"/>
</dbReference>
<feature type="domain" description="HMA" evidence="2">
    <location>
        <begin position="18"/>
        <end position="83"/>
    </location>
</feature>
<dbReference type="SUPFAM" id="SSF55008">
    <property type="entry name" value="HMA, heavy metal-associated domain"/>
    <property type="match status" value="1"/>
</dbReference>
<dbReference type="Proteomes" id="UP000595074">
    <property type="component" value="Chromosome"/>
</dbReference>
<dbReference type="PANTHER" id="PTHR46594">
    <property type="entry name" value="P-TYPE CATION-TRANSPORTING ATPASE"/>
    <property type="match status" value="1"/>
</dbReference>
<proteinExistence type="predicted"/>
<dbReference type="InterPro" id="IPR036163">
    <property type="entry name" value="HMA_dom_sf"/>
</dbReference>
<dbReference type="AlphaFoldDB" id="A0A7M1S3F1"/>
<reference evidence="3 4" key="1">
    <citation type="submission" date="2020-10" db="EMBL/GenBank/DDBJ databases">
        <title>The genome of sulfurovum sp.</title>
        <authorList>
            <person name="Xie S."/>
            <person name="Shao Z."/>
            <person name="Jiang L."/>
        </authorList>
    </citation>
    <scope>NUCLEOTIDE SEQUENCE [LARGE SCALE GENOMIC DNA]</scope>
    <source>
        <strain evidence="3 4">ST-419</strain>
    </source>
</reference>
<keyword evidence="1" id="KW-0479">Metal-binding</keyword>
<dbReference type="Pfam" id="PF00403">
    <property type="entry name" value="HMA"/>
    <property type="match status" value="1"/>
</dbReference>
<accession>A0A7M1S3F1</accession>
<dbReference type="PRINTS" id="PR00946">
    <property type="entry name" value="HGSCAVENGER"/>
</dbReference>
<keyword evidence="4" id="KW-1185">Reference proteome</keyword>
<dbReference type="GO" id="GO:0046872">
    <property type="term" value="F:metal ion binding"/>
    <property type="evidence" value="ECO:0007669"/>
    <property type="project" value="UniProtKB-KW"/>
</dbReference>
<protein>
    <submittedName>
        <fullName evidence="3">Heavy-metal-associated domain-containing protein</fullName>
    </submittedName>
</protein>
<dbReference type="EMBL" id="CP063164">
    <property type="protein sequence ID" value="QOR61249.1"/>
    <property type="molecule type" value="Genomic_DNA"/>
</dbReference>
<dbReference type="Gene3D" id="3.30.70.100">
    <property type="match status" value="1"/>
</dbReference>